<dbReference type="SUPFAM" id="SSF55729">
    <property type="entry name" value="Acyl-CoA N-acyltransferases (Nat)"/>
    <property type="match status" value="1"/>
</dbReference>
<dbReference type="InterPro" id="IPR016181">
    <property type="entry name" value="Acyl_CoA_acyltransferase"/>
</dbReference>
<keyword evidence="2" id="KW-0012">Acyltransferase</keyword>
<dbReference type="PANTHER" id="PTHR43877">
    <property type="entry name" value="AMINOALKYLPHOSPHONATE N-ACETYLTRANSFERASE-RELATED-RELATED"/>
    <property type="match status" value="1"/>
</dbReference>
<name>A0A6B1G365_9CHLR</name>
<dbReference type="GO" id="GO:0016747">
    <property type="term" value="F:acyltransferase activity, transferring groups other than amino-acyl groups"/>
    <property type="evidence" value="ECO:0007669"/>
    <property type="project" value="InterPro"/>
</dbReference>
<evidence type="ECO:0000256" key="1">
    <source>
        <dbReference type="ARBA" id="ARBA00022679"/>
    </source>
</evidence>
<comment type="caution">
    <text evidence="5">The sequence shown here is derived from an EMBL/GenBank/DDBJ whole genome shotgun (WGS) entry which is preliminary data.</text>
</comment>
<dbReference type="EMBL" id="VYDA01000489">
    <property type="protein sequence ID" value="MYH62748.1"/>
    <property type="molecule type" value="Genomic_DNA"/>
</dbReference>
<proteinExistence type="predicted"/>
<dbReference type="AlphaFoldDB" id="A0A6B1G365"/>
<dbReference type="InterPro" id="IPR050832">
    <property type="entry name" value="Bact_Acetyltransf"/>
</dbReference>
<reference evidence="5" key="1">
    <citation type="submission" date="2019-09" db="EMBL/GenBank/DDBJ databases">
        <title>Characterisation of the sponge microbiome using genome-centric metagenomics.</title>
        <authorList>
            <person name="Engelberts J.P."/>
            <person name="Robbins S.J."/>
            <person name="De Goeij J.M."/>
            <person name="Aranda M."/>
            <person name="Bell S.C."/>
            <person name="Webster N.S."/>
        </authorList>
    </citation>
    <scope>NUCLEOTIDE SEQUENCE</scope>
    <source>
        <strain evidence="5">SB0675_bin_29</strain>
    </source>
</reference>
<dbReference type="Pfam" id="PF13508">
    <property type="entry name" value="Acetyltransf_7"/>
    <property type="match status" value="1"/>
</dbReference>
<dbReference type="Gene3D" id="3.40.630.30">
    <property type="match status" value="1"/>
</dbReference>
<evidence type="ECO:0000256" key="2">
    <source>
        <dbReference type="ARBA" id="ARBA00023315"/>
    </source>
</evidence>
<gene>
    <name evidence="5" type="ORF">F4148_13660</name>
</gene>
<keyword evidence="1 5" id="KW-0808">Transferase</keyword>
<feature type="domain" description="N-acetyltransferase" evidence="4">
    <location>
        <begin position="16"/>
        <end position="156"/>
    </location>
</feature>
<protein>
    <submittedName>
        <fullName evidence="5">GNAT family N-acetyltransferase</fullName>
    </submittedName>
</protein>
<dbReference type="CDD" id="cd04301">
    <property type="entry name" value="NAT_SF"/>
    <property type="match status" value="1"/>
</dbReference>
<feature type="region of interest" description="Disordered" evidence="3">
    <location>
        <begin position="201"/>
        <end position="229"/>
    </location>
</feature>
<dbReference type="InterPro" id="IPR000182">
    <property type="entry name" value="GNAT_dom"/>
</dbReference>
<accession>A0A6B1G365</accession>
<evidence type="ECO:0000313" key="5">
    <source>
        <dbReference type="EMBL" id="MYH62748.1"/>
    </source>
</evidence>
<evidence type="ECO:0000256" key="3">
    <source>
        <dbReference type="SAM" id="MobiDB-lite"/>
    </source>
</evidence>
<sequence>MSEVRWPLAAGVMNEIRIQPATEEDIVDIAALVNGFAAENVMLPRTEESILQSLPDWLVAMGDGTQLVGCGSLVALTEQLVEIRSLAVAQAGQGKGIGRRIVEELVEMATARGYAQICALTLEEGFFEKLGFEVVDRWSISPKLWQDCIYCPKFHHCDEVAVARSLTDSPIGQAQVAHTAASPLLKWQAWQPLKLAYRHSNSEPGMQGTVNRSPIQMQGNTPSEEEKEQ</sequence>
<dbReference type="PROSITE" id="PS51186">
    <property type="entry name" value="GNAT"/>
    <property type="match status" value="1"/>
</dbReference>
<feature type="compositionally biased region" description="Polar residues" evidence="3">
    <location>
        <begin position="202"/>
        <end position="222"/>
    </location>
</feature>
<organism evidence="5">
    <name type="scientific">Caldilineaceae bacterium SB0675_bin_29</name>
    <dbReference type="NCBI Taxonomy" id="2605266"/>
    <lineage>
        <taxon>Bacteria</taxon>
        <taxon>Bacillati</taxon>
        <taxon>Chloroflexota</taxon>
        <taxon>Caldilineae</taxon>
        <taxon>Caldilineales</taxon>
        <taxon>Caldilineaceae</taxon>
    </lineage>
</organism>
<evidence type="ECO:0000259" key="4">
    <source>
        <dbReference type="PROSITE" id="PS51186"/>
    </source>
</evidence>